<name>A0A437KKK6_9FLAO</name>
<dbReference type="Proteomes" id="UP000285211">
    <property type="component" value="Unassembled WGS sequence"/>
</dbReference>
<protein>
    <recommendedName>
        <fullName evidence="3">Lipoprotein</fullName>
    </recommendedName>
</protein>
<sequence length="134" mass="15400">MTTYINTIFKLSFFGLLICSISCKKEDNNKQTLDIKHQSEDCESNKSKKKNYLTDNHQFYYYSPANNRKYDRQVTGIDENGKNVNGVINLENEIAIGILKAKSGKEIEIISDQINTKEIIATDANGFMYRLKMD</sequence>
<gene>
    <name evidence="1" type="ORF">EOD40_17330</name>
</gene>
<dbReference type="RefSeq" id="WP_128197700.1">
    <property type="nucleotide sequence ID" value="NZ_SACJ01000016.1"/>
</dbReference>
<evidence type="ECO:0000313" key="1">
    <source>
        <dbReference type="EMBL" id="RVT71402.1"/>
    </source>
</evidence>
<dbReference type="AlphaFoldDB" id="A0A437KKK6"/>
<organism evidence="1 2">
    <name type="scientific">Flavobacterium sufflavum</name>
    <dbReference type="NCBI Taxonomy" id="1921138"/>
    <lineage>
        <taxon>Bacteria</taxon>
        <taxon>Pseudomonadati</taxon>
        <taxon>Bacteroidota</taxon>
        <taxon>Flavobacteriia</taxon>
        <taxon>Flavobacteriales</taxon>
        <taxon>Flavobacteriaceae</taxon>
        <taxon>Flavobacterium</taxon>
    </lineage>
</organism>
<reference evidence="1 2" key="1">
    <citation type="submission" date="2019-01" db="EMBL/GenBank/DDBJ databases">
        <authorList>
            <person name="Chen W.-M."/>
        </authorList>
    </citation>
    <scope>NUCLEOTIDE SEQUENCE [LARGE SCALE GENOMIC DNA]</scope>
    <source>
        <strain evidence="1 2">BBQ-12</strain>
    </source>
</reference>
<evidence type="ECO:0000313" key="2">
    <source>
        <dbReference type="Proteomes" id="UP000285211"/>
    </source>
</evidence>
<evidence type="ECO:0008006" key="3">
    <source>
        <dbReference type="Google" id="ProtNLM"/>
    </source>
</evidence>
<accession>A0A437KKK6</accession>
<dbReference type="OrthoDB" id="1367590at2"/>
<keyword evidence="2" id="KW-1185">Reference proteome</keyword>
<proteinExistence type="predicted"/>
<dbReference type="EMBL" id="SACJ01000016">
    <property type="protein sequence ID" value="RVT71402.1"/>
    <property type="molecule type" value="Genomic_DNA"/>
</dbReference>
<comment type="caution">
    <text evidence="1">The sequence shown here is derived from an EMBL/GenBank/DDBJ whole genome shotgun (WGS) entry which is preliminary data.</text>
</comment>